<gene>
    <name evidence="1" type="ORF">EPI10_024772</name>
</gene>
<evidence type="ECO:0000313" key="2">
    <source>
        <dbReference type="Proteomes" id="UP000325315"/>
    </source>
</evidence>
<dbReference type="AlphaFoldDB" id="A0A5B6VZZ7"/>
<keyword evidence="2" id="KW-1185">Reference proteome</keyword>
<accession>A0A5B6VZZ7</accession>
<reference evidence="2" key="1">
    <citation type="journal article" date="2019" name="Plant Biotechnol. J.">
        <title>Genome sequencing of the Australian wild diploid species Gossypium australe highlights disease resistance and delayed gland morphogenesis.</title>
        <authorList>
            <person name="Cai Y."/>
            <person name="Cai X."/>
            <person name="Wang Q."/>
            <person name="Wang P."/>
            <person name="Zhang Y."/>
            <person name="Cai C."/>
            <person name="Xu Y."/>
            <person name="Wang K."/>
            <person name="Zhou Z."/>
            <person name="Wang C."/>
            <person name="Geng S."/>
            <person name="Li B."/>
            <person name="Dong Q."/>
            <person name="Hou Y."/>
            <person name="Wang H."/>
            <person name="Ai P."/>
            <person name="Liu Z."/>
            <person name="Yi F."/>
            <person name="Sun M."/>
            <person name="An G."/>
            <person name="Cheng J."/>
            <person name="Zhang Y."/>
            <person name="Shi Q."/>
            <person name="Xie Y."/>
            <person name="Shi X."/>
            <person name="Chang Y."/>
            <person name="Huang F."/>
            <person name="Chen Y."/>
            <person name="Hong S."/>
            <person name="Mi L."/>
            <person name="Sun Q."/>
            <person name="Zhang L."/>
            <person name="Zhou B."/>
            <person name="Peng R."/>
            <person name="Zhang X."/>
            <person name="Liu F."/>
        </authorList>
    </citation>
    <scope>NUCLEOTIDE SEQUENCE [LARGE SCALE GENOMIC DNA]</scope>
    <source>
        <strain evidence="2">cv. PA1801</strain>
    </source>
</reference>
<protein>
    <submittedName>
        <fullName evidence="1">Uncharacterized protein</fullName>
    </submittedName>
</protein>
<dbReference type="EMBL" id="SMMG02000005">
    <property type="protein sequence ID" value="KAA3474485.1"/>
    <property type="molecule type" value="Genomic_DNA"/>
</dbReference>
<dbReference type="OrthoDB" id="1417698at2759"/>
<name>A0A5B6VZZ7_9ROSI</name>
<sequence>MRDILSGVKRRITKSMNQMLLAKYTAKEVFGALKEICDIFKINSTTDDVIRLWLFPFSLRNKAK</sequence>
<dbReference type="Proteomes" id="UP000325315">
    <property type="component" value="Unassembled WGS sequence"/>
</dbReference>
<organism evidence="1 2">
    <name type="scientific">Gossypium australe</name>
    <dbReference type="NCBI Taxonomy" id="47621"/>
    <lineage>
        <taxon>Eukaryota</taxon>
        <taxon>Viridiplantae</taxon>
        <taxon>Streptophyta</taxon>
        <taxon>Embryophyta</taxon>
        <taxon>Tracheophyta</taxon>
        <taxon>Spermatophyta</taxon>
        <taxon>Magnoliopsida</taxon>
        <taxon>eudicotyledons</taxon>
        <taxon>Gunneridae</taxon>
        <taxon>Pentapetalae</taxon>
        <taxon>rosids</taxon>
        <taxon>malvids</taxon>
        <taxon>Malvales</taxon>
        <taxon>Malvaceae</taxon>
        <taxon>Malvoideae</taxon>
        <taxon>Gossypium</taxon>
    </lineage>
</organism>
<comment type="caution">
    <text evidence="1">The sequence shown here is derived from an EMBL/GenBank/DDBJ whole genome shotgun (WGS) entry which is preliminary data.</text>
</comment>
<evidence type="ECO:0000313" key="1">
    <source>
        <dbReference type="EMBL" id="KAA3474485.1"/>
    </source>
</evidence>
<proteinExistence type="predicted"/>